<dbReference type="EMBL" id="CP121252">
    <property type="protein sequence ID" value="WFP17367.1"/>
    <property type="molecule type" value="Genomic_DNA"/>
</dbReference>
<name>A0ABY8H9R6_9MICC</name>
<evidence type="ECO:0000313" key="2">
    <source>
        <dbReference type="EMBL" id="WFP17367.1"/>
    </source>
</evidence>
<feature type="transmembrane region" description="Helical" evidence="1">
    <location>
        <begin position="71"/>
        <end position="92"/>
    </location>
</feature>
<keyword evidence="1" id="KW-0812">Transmembrane</keyword>
<accession>A0ABY8H9R6</accession>
<gene>
    <name evidence="2" type="ORF">P8192_04450</name>
</gene>
<evidence type="ECO:0000256" key="1">
    <source>
        <dbReference type="SAM" id="Phobius"/>
    </source>
</evidence>
<dbReference type="Proteomes" id="UP001219037">
    <property type="component" value="Chromosome"/>
</dbReference>
<sequence length="213" mass="22793">MVLRRVVQLLVGLFFYGVGLAMLVRSMLGAAPWDVLTLGVSNHVPLSFGMVIILVSVVVLLCWIPLRERPGLGTVLNALLVGPAADFALLMIPEVSALWVRVLLMIAGVTMVGLATGLYIGARFGPGPRDGLMTGLHRVTGKPIWVVRTGLEIIVVTLGWLLGGVFGIGTVVFALAIGPLCQFFIPLFDVEPRHRPDPEPAEASAVNVRGRAR</sequence>
<keyword evidence="1" id="KW-1133">Transmembrane helix</keyword>
<dbReference type="Pfam" id="PF19700">
    <property type="entry name" value="DUF6198"/>
    <property type="match status" value="1"/>
</dbReference>
<dbReference type="PANTHER" id="PTHR40078">
    <property type="entry name" value="INTEGRAL MEMBRANE PROTEIN-RELATED"/>
    <property type="match status" value="1"/>
</dbReference>
<dbReference type="PANTHER" id="PTHR40078:SF1">
    <property type="entry name" value="INTEGRAL MEMBRANE PROTEIN"/>
    <property type="match status" value="1"/>
</dbReference>
<evidence type="ECO:0000313" key="3">
    <source>
        <dbReference type="Proteomes" id="UP001219037"/>
    </source>
</evidence>
<reference evidence="2 3" key="1">
    <citation type="submission" date="2023-04" db="EMBL/GenBank/DDBJ databases">
        <title>Funneling lignin-derived compounds into biodiesel using alkali-halophilic Citricoccus sp. P2.</title>
        <authorList>
            <person name="Luo C.-B."/>
        </authorList>
    </citation>
    <scope>NUCLEOTIDE SEQUENCE [LARGE SCALE GENOMIC DNA]</scope>
    <source>
        <strain evidence="2 3">P2</strain>
    </source>
</reference>
<feature type="transmembrane region" description="Helical" evidence="1">
    <location>
        <begin position="98"/>
        <end position="122"/>
    </location>
</feature>
<organism evidence="2 3">
    <name type="scientific">Citricoccus muralis</name>
    <dbReference type="NCBI Taxonomy" id="169134"/>
    <lineage>
        <taxon>Bacteria</taxon>
        <taxon>Bacillati</taxon>
        <taxon>Actinomycetota</taxon>
        <taxon>Actinomycetes</taxon>
        <taxon>Micrococcales</taxon>
        <taxon>Micrococcaceae</taxon>
        <taxon>Citricoccus</taxon>
    </lineage>
</organism>
<keyword evidence="1" id="KW-0472">Membrane</keyword>
<dbReference type="InterPro" id="IPR038750">
    <property type="entry name" value="YczE/YyaS-like"/>
</dbReference>
<proteinExistence type="predicted"/>
<feature type="transmembrane region" description="Helical" evidence="1">
    <location>
        <begin position="7"/>
        <end position="24"/>
    </location>
</feature>
<dbReference type="RefSeq" id="WP_278158797.1">
    <property type="nucleotide sequence ID" value="NZ_CP121252.1"/>
</dbReference>
<protein>
    <recommendedName>
        <fullName evidence="4">Membrane protein YczE</fullName>
    </recommendedName>
</protein>
<keyword evidence="3" id="KW-1185">Reference proteome</keyword>
<evidence type="ECO:0008006" key="4">
    <source>
        <dbReference type="Google" id="ProtNLM"/>
    </source>
</evidence>
<feature type="transmembrane region" description="Helical" evidence="1">
    <location>
        <begin position="44"/>
        <end position="64"/>
    </location>
</feature>